<dbReference type="PANTHER" id="PTHR38099">
    <property type="entry name" value="LARGE RIBOSOMAL RNA SUBUNIT ACCUMULATION PROTEIN YCED"/>
    <property type="match status" value="1"/>
</dbReference>
<dbReference type="GO" id="GO:0042254">
    <property type="term" value="P:ribosome biogenesis"/>
    <property type="evidence" value="ECO:0007669"/>
    <property type="project" value="UniProtKB-KW"/>
</dbReference>
<dbReference type="EMBL" id="VMNI01000002">
    <property type="protein sequence ID" value="TVO79390.1"/>
    <property type="molecule type" value="Genomic_DNA"/>
</dbReference>
<gene>
    <name evidence="6" type="ORF">FHP89_01125</name>
</gene>
<dbReference type="PANTHER" id="PTHR38099:SF1">
    <property type="entry name" value="LARGE RIBOSOMAL RNA SUBUNIT ACCUMULATION PROTEIN YCED"/>
    <property type="match status" value="1"/>
</dbReference>
<reference evidence="6 7" key="1">
    <citation type="submission" date="2019-07" db="EMBL/GenBank/DDBJ databases">
        <title>The pathways for chlorine oxyanion respiration interact through the shared metabolite chlorate.</title>
        <authorList>
            <person name="Barnum T.P."/>
            <person name="Cheng Y."/>
            <person name="Hill K.A."/>
            <person name="Lucas L.N."/>
            <person name="Carlson H.K."/>
            <person name="Coates J.D."/>
        </authorList>
    </citation>
    <scope>NUCLEOTIDE SEQUENCE [LARGE SCALE GENOMIC DNA]</scope>
    <source>
        <strain evidence="6 7">SFB-1</strain>
    </source>
</reference>
<evidence type="ECO:0000313" key="7">
    <source>
        <dbReference type="Proteomes" id="UP000318349"/>
    </source>
</evidence>
<dbReference type="GO" id="GO:0005829">
    <property type="term" value="C:cytosol"/>
    <property type="evidence" value="ECO:0007669"/>
    <property type="project" value="TreeGrafter"/>
</dbReference>
<evidence type="ECO:0000256" key="5">
    <source>
        <dbReference type="ARBA" id="ARBA00031841"/>
    </source>
</evidence>
<keyword evidence="4" id="KW-0690">Ribosome biogenesis</keyword>
<dbReference type="AlphaFoldDB" id="A0A558E4H9"/>
<name>A0A558E4H9_9RHOO</name>
<sequence length="196" mass="21643">MWRRGSGAWHGRQLGFDTGNRKYYHAPLMSRDTYVIDSLVFAREGRQKAGREPVSGFERLSSLVCAPSGDVDFTVTGVQNNQDESFLEIAASCTLVLRCERCLEAMSWPVEVSGRLLLVPPGKPMPDEDLEVDEYDPIRADSALEVLPLVEEEILLGMPFAPRHEHCEAPLPLGGAVKKSPFAVLEGLNTTKGTEK</sequence>
<evidence type="ECO:0000313" key="6">
    <source>
        <dbReference type="EMBL" id="TVO79390.1"/>
    </source>
</evidence>
<proteinExistence type="inferred from homology"/>
<accession>A0A558E4H9</accession>
<dbReference type="Pfam" id="PF02620">
    <property type="entry name" value="YceD"/>
    <property type="match status" value="1"/>
</dbReference>
<evidence type="ECO:0000256" key="3">
    <source>
        <dbReference type="ARBA" id="ARBA00015716"/>
    </source>
</evidence>
<dbReference type="InterPro" id="IPR003772">
    <property type="entry name" value="YceD"/>
</dbReference>
<organism evidence="6 7">
    <name type="scientific">Denitromonas halophila</name>
    <dbReference type="NCBI Taxonomy" id="1629404"/>
    <lineage>
        <taxon>Bacteria</taxon>
        <taxon>Pseudomonadati</taxon>
        <taxon>Pseudomonadota</taxon>
        <taxon>Betaproteobacteria</taxon>
        <taxon>Rhodocyclales</taxon>
        <taxon>Zoogloeaceae</taxon>
        <taxon>Denitromonas</taxon>
    </lineage>
</organism>
<dbReference type="InterPro" id="IPR039255">
    <property type="entry name" value="YceD_bac"/>
</dbReference>
<protein>
    <recommendedName>
        <fullName evidence="3">Large ribosomal RNA subunit accumulation protein YceD</fullName>
    </recommendedName>
    <alternativeName>
        <fullName evidence="5">23S rRNA accumulation protein YceD</fullName>
    </alternativeName>
</protein>
<evidence type="ECO:0000256" key="2">
    <source>
        <dbReference type="ARBA" id="ARBA00010740"/>
    </source>
</evidence>
<dbReference type="Proteomes" id="UP000318349">
    <property type="component" value="Unassembled WGS sequence"/>
</dbReference>
<comment type="function">
    <text evidence="1">Plays a role in synthesis, processing and/or stability of 23S rRNA.</text>
</comment>
<comment type="caution">
    <text evidence="6">The sequence shown here is derived from an EMBL/GenBank/DDBJ whole genome shotgun (WGS) entry which is preliminary data.</text>
</comment>
<comment type="similarity">
    <text evidence="2">Belongs to the DUF177 domain family.</text>
</comment>
<evidence type="ECO:0000256" key="4">
    <source>
        <dbReference type="ARBA" id="ARBA00022517"/>
    </source>
</evidence>
<evidence type="ECO:0000256" key="1">
    <source>
        <dbReference type="ARBA" id="ARBA00002868"/>
    </source>
</evidence>